<dbReference type="InterPro" id="IPR001647">
    <property type="entry name" value="HTH_TetR"/>
</dbReference>
<dbReference type="Pfam" id="PF00440">
    <property type="entry name" value="TetR_N"/>
    <property type="match status" value="1"/>
</dbReference>
<dbReference type="GO" id="GO:0003677">
    <property type="term" value="F:DNA binding"/>
    <property type="evidence" value="ECO:0007669"/>
    <property type="project" value="UniProtKB-UniRule"/>
</dbReference>
<keyword evidence="1 2" id="KW-0238">DNA-binding</keyword>
<dbReference type="Proteomes" id="UP000009234">
    <property type="component" value="Chromosome"/>
</dbReference>
<dbReference type="PROSITE" id="PS50977">
    <property type="entry name" value="HTH_TETR_2"/>
    <property type="match status" value="1"/>
</dbReference>
<feature type="domain" description="HTH tetR-type" evidence="3">
    <location>
        <begin position="10"/>
        <end position="70"/>
    </location>
</feature>
<reference evidence="5" key="1">
    <citation type="submission" date="2011-05" db="EMBL/GenBank/DDBJ databases">
        <title>Complete sequence of Desulfotomaculum ruminis DSM 2154.</title>
        <authorList>
            <person name="Lucas S."/>
            <person name="Copeland A."/>
            <person name="Lapidus A."/>
            <person name="Cheng J.-F."/>
            <person name="Goodwin L."/>
            <person name="Pitluck S."/>
            <person name="Lu M."/>
            <person name="Detter J.C."/>
            <person name="Han C."/>
            <person name="Tapia R."/>
            <person name="Land M."/>
            <person name="Hauser L."/>
            <person name="Kyrpides N."/>
            <person name="Ivanova N."/>
            <person name="Mikhailova N."/>
            <person name="Pagani I."/>
            <person name="Stams A.J.M."/>
            <person name="Plugge C.M."/>
            <person name="Muyzer G."/>
            <person name="Kuever J."/>
            <person name="Parshina S.N."/>
            <person name="Ivanova A.E."/>
            <person name="Nazina T.N."/>
            <person name="Brambilla E."/>
            <person name="Spring S."/>
            <person name="Klenk H.-P."/>
            <person name="Woyke T."/>
        </authorList>
    </citation>
    <scope>NUCLEOTIDE SEQUENCE [LARGE SCALE GENOMIC DNA]</scope>
    <source>
        <strain evidence="5">ATCC 23193 / DSM 2154 / NCIB 8452 / DL</strain>
    </source>
</reference>
<dbReference type="RefSeq" id="WP_013841487.1">
    <property type="nucleotide sequence ID" value="NC_015589.1"/>
</dbReference>
<dbReference type="SUPFAM" id="SSF48498">
    <property type="entry name" value="Tetracyclin repressor-like, C-terminal domain"/>
    <property type="match status" value="1"/>
</dbReference>
<dbReference type="Gene3D" id="1.10.357.10">
    <property type="entry name" value="Tetracycline Repressor, domain 2"/>
    <property type="match status" value="1"/>
</dbReference>
<evidence type="ECO:0000313" key="4">
    <source>
        <dbReference type="EMBL" id="AEG59718.1"/>
    </source>
</evidence>
<dbReference type="EMBL" id="CP002780">
    <property type="protein sequence ID" value="AEG59718.1"/>
    <property type="molecule type" value="Genomic_DNA"/>
</dbReference>
<dbReference type="STRING" id="696281.Desru_1452"/>
<evidence type="ECO:0000256" key="1">
    <source>
        <dbReference type="ARBA" id="ARBA00023125"/>
    </source>
</evidence>
<organism evidence="4 5">
    <name type="scientific">Desulforamulus ruminis (strain ATCC 23193 / DSM 2154 / NCIMB 8452 / DL)</name>
    <name type="common">Desulfotomaculum ruminis</name>
    <dbReference type="NCBI Taxonomy" id="696281"/>
    <lineage>
        <taxon>Bacteria</taxon>
        <taxon>Bacillati</taxon>
        <taxon>Bacillota</taxon>
        <taxon>Clostridia</taxon>
        <taxon>Eubacteriales</taxon>
        <taxon>Peptococcaceae</taxon>
        <taxon>Desulforamulus</taxon>
    </lineage>
</organism>
<dbReference type="PRINTS" id="PR00455">
    <property type="entry name" value="HTHTETR"/>
</dbReference>
<evidence type="ECO:0000313" key="5">
    <source>
        <dbReference type="Proteomes" id="UP000009234"/>
    </source>
</evidence>
<gene>
    <name evidence="4" type="ordered locus">Desru_1452</name>
</gene>
<dbReference type="KEGG" id="dru:Desru_1452"/>
<dbReference type="PANTHER" id="PTHR43479">
    <property type="entry name" value="ACREF/ENVCD OPERON REPRESSOR-RELATED"/>
    <property type="match status" value="1"/>
</dbReference>
<dbReference type="InterPro" id="IPR050624">
    <property type="entry name" value="HTH-type_Tx_Regulator"/>
</dbReference>
<evidence type="ECO:0000256" key="2">
    <source>
        <dbReference type="PROSITE-ProRule" id="PRU00335"/>
    </source>
</evidence>
<dbReference type="InterPro" id="IPR036271">
    <property type="entry name" value="Tet_transcr_reg_TetR-rel_C_sf"/>
</dbReference>
<reference evidence="4 5" key="2">
    <citation type="journal article" date="2012" name="Stand. Genomic Sci.">
        <title>Complete genome sequence of the sulfate-reducing firmicute Desulfotomaculum ruminis type strain (DL(T)).</title>
        <authorList>
            <person name="Spring S."/>
            <person name="Visser M."/>
            <person name="Lu M."/>
            <person name="Copeland A."/>
            <person name="Lapidus A."/>
            <person name="Lucas S."/>
            <person name="Cheng J.F."/>
            <person name="Han C."/>
            <person name="Tapia R."/>
            <person name="Goodwin L.A."/>
            <person name="Pitluck S."/>
            <person name="Ivanova N."/>
            <person name="Land M."/>
            <person name="Hauser L."/>
            <person name="Larimer F."/>
            <person name="Rohde M."/>
            <person name="Goker M."/>
            <person name="Detter J.C."/>
            <person name="Kyrpides N.C."/>
            <person name="Woyke T."/>
            <person name="Schaap P.J."/>
            <person name="Plugge C.M."/>
            <person name="Muyzer G."/>
            <person name="Kuever J."/>
            <person name="Pereira I.A."/>
            <person name="Parshina S.N."/>
            <person name="Bernier-Latmani R."/>
            <person name="Stams A.J."/>
            <person name="Klenk H.P."/>
        </authorList>
    </citation>
    <scope>NUCLEOTIDE SEQUENCE [LARGE SCALE GENOMIC DNA]</scope>
    <source>
        <strain evidence="5">ATCC 23193 / DSM 2154 / NCIB 8452 / DL</strain>
    </source>
</reference>
<dbReference type="AlphaFoldDB" id="F6DQZ9"/>
<feature type="DNA-binding region" description="H-T-H motif" evidence="2">
    <location>
        <begin position="33"/>
        <end position="52"/>
    </location>
</feature>
<dbReference type="HOGENOM" id="CLU_069356_12_9_9"/>
<keyword evidence="5" id="KW-1185">Reference proteome</keyword>
<dbReference type="SUPFAM" id="SSF46689">
    <property type="entry name" value="Homeodomain-like"/>
    <property type="match status" value="1"/>
</dbReference>
<name>F6DQZ9_DESRL</name>
<protein>
    <submittedName>
        <fullName evidence="4">Regulatory protein TetR</fullName>
    </submittedName>
</protein>
<sequence>MRARVEREREFRRESIIKATEELLNEKAFESITMDDIAEKSDFAKASIYQYFKNKDELMSEVFSKCMETQCNSIKERCLSLTAPEQAIRNYIMIEFEFIHQHPWVPKVSATIPFEGFNAESRLIDLYNQKKRLLAAIIQRGQAEGTFIESDLVVLTNMILSVSIGFVSYISTHMSADLKSPVTEMMISTITKGMTRGSSNESNRSK</sequence>
<evidence type="ECO:0000259" key="3">
    <source>
        <dbReference type="PROSITE" id="PS50977"/>
    </source>
</evidence>
<dbReference type="PANTHER" id="PTHR43479:SF11">
    <property type="entry name" value="ACREF_ENVCD OPERON REPRESSOR-RELATED"/>
    <property type="match status" value="1"/>
</dbReference>
<dbReference type="InterPro" id="IPR009057">
    <property type="entry name" value="Homeodomain-like_sf"/>
</dbReference>
<proteinExistence type="predicted"/>
<dbReference type="eggNOG" id="COG1309">
    <property type="taxonomic scope" value="Bacteria"/>
</dbReference>
<accession>F6DQZ9</accession>